<name>A0A3V3U5R1_SALET</name>
<accession>A0A3V3U5R1</accession>
<reference evidence="2" key="1">
    <citation type="journal article" date="2018" name="Genome Biol.">
        <title>SKESA: strategic k-mer extension for scrupulous assemblies.</title>
        <authorList>
            <person name="Souvorov A."/>
            <person name="Agarwala R."/>
            <person name="Lipman D.J."/>
        </authorList>
    </citation>
    <scope>NUCLEOTIDE SEQUENCE</scope>
    <source>
        <strain evidence="2">Salmonella enterica</strain>
    </source>
</reference>
<evidence type="ECO:0000313" key="2">
    <source>
        <dbReference type="EMBL" id="HAE1513743.1"/>
    </source>
</evidence>
<comment type="caution">
    <text evidence="2">The sequence shown here is derived from an EMBL/GenBank/DDBJ whole genome shotgun (WGS) entry which is preliminary data.</text>
</comment>
<reference evidence="1" key="2">
    <citation type="submission" date="2018-06" db="EMBL/GenBank/DDBJ databases">
        <authorList>
            <person name="Ashton P.M."/>
            <person name="Dallman T."/>
            <person name="Nair S."/>
            <person name="De Pinna E."/>
            <person name="Peters T."/>
            <person name="Grant K."/>
        </authorList>
    </citation>
    <scope>NUCLEOTIDE SEQUENCE</scope>
    <source>
        <strain evidence="1">288881</strain>
    </source>
</reference>
<dbReference type="RefSeq" id="WP_039518792.1">
    <property type="nucleotide sequence ID" value="NZ_CBDHOZ010000032.1"/>
</dbReference>
<proteinExistence type="predicted"/>
<gene>
    <name evidence="1" type="ORF">DN323_01040</name>
    <name evidence="2" type="ORF">G2992_07900</name>
</gene>
<dbReference type="EMBL" id="DAAQZM010000001">
    <property type="protein sequence ID" value="HAE1513743.1"/>
    <property type="molecule type" value="Genomic_DNA"/>
</dbReference>
<dbReference type="AlphaFoldDB" id="A0A3V3U5R1"/>
<reference evidence="2" key="3">
    <citation type="submission" date="2019-10" db="EMBL/GenBank/DDBJ databases">
        <authorList>
            <consortium name="NCBI Pathogen Detection Project"/>
        </authorList>
    </citation>
    <scope>NUCLEOTIDE SEQUENCE</scope>
    <source>
        <strain evidence="2">Salmonella enterica</strain>
    </source>
</reference>
<dbReference type="EMBL" id="AAHEPM010000001">
    <property type="protein sequence ID" value="EBV2394230.1"/>
    <property type="molecule type" value="Genomic_DNA"/>
</dbReference>
<evidence type="ECO:0000313" key="1">
    <source>
        <dbReference type="EMBL" id="EBV2394230.1"/>
    </source>
</evidence>
<sequence>MTNPKIQQLGAVGLMLDGDPTQLPDQAFTDVLNVRFNGREITPYLGNQYCAYYTTDSAGNVASNTHWLIQVIMFDAFSANAPLLFFLGVDNGSVNIWQQSLATPEYGKLYVHTDGNYDTGFTADSIWTAYKCQVNNCQIFGALGAAPIGKQYGWTGFDSLTGWGEQTIVDGSGNPTVETRRWTCRKLVQFDNRLLMLSTVEESQGGSDIPYPTRVRWSGFAQENAFPINWDDTALNRAPEDAAAAVIDGYAGWQDLSSNYEVMDAVANGGTLYVYTERETYTMSPSGNDQSPFITKLLYSDLGCLDIGCCVNAHGYNYVFTGSDVVKHDSVSWKSVADERVRDWLSDYVENHKAGMVRLTNFPELSEIWVMIYGEDQQDGDYSKTIALTYNYVKNTWSRKTLPYINDVTFCPLSPDAYPPSWDSVNIAWDDYNVVWDTDDAKTAQGTLVGCCNAGGIYYLNYGSAETRSVVTGGVVNMVTQDLQLYVERRGLDFNTGYREMITDVYLNGKGVNDITLSIAYADNPDSGYVWDSQTFGLVNQRRTTWRAEGENHGYRMEIAGQGSIPVGINFTIRKTGR</sequence>
<organism evidence="2">
    <name type="scientific">Salmonella enterica subsp. enterica serovar Havana</name>
    <dbReference type="NCBI Taxonomy" id="179997"/>
    <lineage>
        <taxon>Bacteria</taxon>
        <taxon>Pseudomonadati</taxon>
        <taxon>Pseudomonadota</taxon>
        <taxon>Gammaproteobacteria</taxon>
        <taxon>Enterobacterales</taxon>
        <taxon>Enterobacteriaceae</taxon>
        <taxon>Salmonella</taxon>
    </lineage>
</organism>
<protein>
    <submittedName>
        <fullName evidence="2">Uncharacterized protein</fullName>
    </submittedName>
</protein>